<proteinExistence type="predicted"/>
<dbReference type="EMBL" id="JACKWZ010000117">
    <property type="protein sequence ID" value="KAF9415105.1"/>
    <property type="molecule type" value="Genomic_DNA"/>
</dbReference>
<protein>
    <submittedName>
        <fullName evidence="1">Uncharacterized protein</fullName>
    </submittedName>
</protein>
<keyword evidence="2" id="KW-1185">Reference proteome</keyword>
<reference evidence="1" key="1">
    <citation type="submission" date="2020-08" db="EMBL/GenBank/DDBJ databases">
        <title>Spodoptera exigua strain:BAW_Kor-Di-RS1 Genome sequencing and assembly.</title>
        <authorList>
            <person name="Kim J."/>
            <person name="Nam H.Y."/>
            <person name="Kwon M."/>
            <person name="Choi J.H."/>
            <person name="Cho S.R."/>
            <person name="Kim G.-H."/>
        </authorList>
    </citation>
    <scope>NUCLEOTIDE SEQUENCE</scope>
    <source>
        <strain evidence="1">BAW_Kor-Di-RS1</strain>
        <tissue evidence="1">Whole-body</tissue>
    </source>
</reference>
<evidence type="ECO:0000313" key="2">
    <source>
        <dbReference type="Proteomes" id="UP000648187"/>
    </source>
</evidence>
<accession>A0A835GFM5</accession>
<dbReference type="AlphaFoldDB" id="A0A835GFM5"/>
<name>A0A835GFM5_SPOEX</name>
<dbReference type="Proteomes" id="UP000648187">
    <property type="component" value="Unassembled WGS sequence"/>
</dbReference>
<comment type="caution">
    <text evidence="1">The sequence shown here is derived from an EMBL/GenBank/DDBJ whole genome shotgun (WGS) entry which is preliminary data.</text>
</comment>
<evidence type="ECO:0000313" key="1">
    <source>
        <dbReference type="EMBL" id="KAF9415105.1"/>
    </source>
</evidence>
<gene>
    <name evidence="1" type="ORF">HW555_007139</name>
</gene>
<sequence length="230" mass="26503">MGLVANIKATRRSKRPLCLRESEIRFKYTLALILINYLSSKSDKYQKHHQTQYKSIDRETTKLKWAVPDQATSNLHRLTSRPKRPHTAALIQLSGLEYYVIGYCLKPGDKKSILSQKDYLINYDVLTSRLHLNQWCTLRELSVRSEKEVSSTKRAAVNVYGVHKVCESRDVSRPTSLRSALSQRVTQQNLVKLLNLKMSSSDSDKEVFDIICNSSKTDSEENNNRRDKIL</sequence>
<organism evidence="1 2">
    <name type="scientific">Spodoptera exigua</name>
    <name type="common">Beet armyworm</name>
    <name type="synonym">Noctua fulgens</name>
    <dbReference type="NCBI Taxonomy" id="7107"/>
    <lineage>
        <taxon>Eukaryota</taxon>
        <taxon>Metazoa</taxon>
        <taxon>Ecdysozoa</taxon>
        <taxon>Arthropoda</taxon>
        <taxon>Hexapoda</taxon>
        <taxon>Insecta</taxon>
        <taxon>Pterygota</taxon>
        <taxon>Neoptera</taxon>
        <taxon>Endopterygota</taxon>
        <taxon>Lepidoptera</taxon>
        <taxon>Glossata</taxon>
        <taxon>Ditrysia</taxon>
        <taxon>Noctuoidea</taxon>
        <taxon>Noctuidae</taxon>
        <taxon>Amphipyrinae</taxon>
        <taxon>Spodoptera</taxon>
    </lineage>
</organism>